<dbReference type="AlphaFoldDB" id="A6INE5"/>
<dbReference type="Proteomes" id="UP000234681">
    <property type="component" value="Chromosome 9"/>
</dbReference>
<dbReference type="EMBL" id="CH473965">
    <property type="protein sequence ID" value="EDL99267.1"/>
    <property type="molecule type" value="Genomic_DNA"/>
</dbReference>
<evidence type="ECO:0000313" key="1">
    <source>
        <dbReference type="EMBL" id="EDL99267.1"/>
    </source>
</evidence>
<gene>
    <name evidence="1" type="ORF">rCG_22524</name>
</gene>
<accession>A6INE5</accession>
<reference evidence="1 2" key="1">
    <citation type="submission" date="2005-09" db="EMBL/GenBank/DDBJ databases">
        <authorList>
            <person name="Mural R.J."/>
            <person name="Li P.W."/>
            <person name="Adams M.D."/>
            <person name="Amanatides P.G."/>
            <person name="Baden-Tillson H."/>
            <person name="Barnstead M."/>
            <person name="Chin S.H."/>
            <person name="Dew I."/>
            <person name="Evans C.A."/>
            <person name="Ferriera S."/>
            <person name="Flanigan M."/>
            <person name="Fosler C."/>
            <person name="Glodek A."/>
            <person name="Gu Z."/>
            <person name="Holt R.A."/>
            <person name="Jennings D."/>
            <person name="Kraft C.L."/>
            <person name="Lu F."/>
            <person name="Nguyen T."/>
            <person name="Nusskern D.R."/>
            <person name="Pfannkoch C.M."/>
            <person name="Sitter C."/>
            <person name="Sutton G.G."/>
            <person name="Venter J.C."/>
            <person name="Wang Z."/>
            <person name="Woodage T."/>
            <person name="Zheng X.H."/>
            <person name="Zhong F."/>
        </authorList>
    </citation>
    <scope>NUCLEOTIDE SEQUENCE [LARGE SCALE GENOMIC DNA]</scope>
    <source>
        <strain>BN</strain>
        <strain evidence="2">Sprague-Dawley</strain>
    </source>
</reference>
<sequence length="60" mass="6615">MIVSKWLLKKKESLPLGKPYPLCLILGLQKQQKPRGSVPSPPLHSLLAKSSIHTCVQGLK</sequence>
<organism evidence="1 2">
    <name type="scientific">Rattus norvegicus</name>
    <name type="common">Rat</name>
    <dbReference type="NCBI Taxonomy" id="10116"/>
    <lineage>
        <taxon>Eukaryota</taxon>
        <taxon>Metazoa</taxon>
        <taxon>Chordata</taxon>
        <taxon>Craniata</taxon>
        <taxon>Vertebrata</taxon>
        <taxon>Euteleostomi</taxon>
        <taxon>Mammalia</taxon>
        <taxon>Eutheria</taxon>
        <taxon>Euarchontoglires</taxon>
        <taxon>Glires</taxon>
        <taxon>Rodentia</taxon>
        <taxon>Myomorpha</taxon>
        <taxon>Muroidea</taxon>
        <taxon>Muridae</taxon>
        <taxon>Murinae</taxon>
        <taxon>Rattus</taxon>
    </lineage>
</organism>
<protein>
    <submittedName>
        <fullName evidence="1">RCG22524</fullName>
    </submittedName>
</protein>
<name>A6INE5_RAT</name>
<proteinExistence type="predicted"/>
<evidence type="ECO:0000313" key="2">
    <source>
        <dbReference type="Proteomes" id="UP000234681"/>
    </source>
</evidence>